<proteinExistence type="predicted"/>
<dbReference type="AlphaFoldDB" id="A0A7H1MX60"/>
<dbReference type="KEGG" id="dvn:HQ394_18230"/>
<reference evidence="1 2" key="1">
    <citation type="submission" date="2020-05" db="EMBL/GenBank/DDBJ databases">
        <title>Complete closed genome sequence of Defluviicoccus vanus.</title>
        <authorList>
            <person name="Bessarab I."/>
            <person name="Arumugam K."/>
            <person name="Maszenan A.M."/>
            <person name="Seviour R.J."/>
            <person name="Williams R.B."/>
        </authorList>
    </citation>
    <scope>NUCLEOTIDE SEQUENCE [LARGE SCALE GENOMIC DNA]</scope>
    <source>
        <strain evidence="1 2">Ben 114</strain>
    </source>
</reference>
<gene>
    <name evidence="1" type="ORF">HQ394_18230</name>
</gene>
<name>A0A7H1MX60_9PROT</name>
<dbReference type="Proteomes" id="UP000516369">
    <property type="component" value="Chromosome"/>
</dbReference>
<dbReference type="EMBL" id="CP053923">
    <property type="protein sequence ID" value="QNT68046.1"/>
    <property type="molecule type" value="Genomic_DNA"/>
</dbReference>
<accession>A0A7H1MX60</accession>
<organism evidence="1 2">
    <name type="scientific">Defluviicoccus vanus</name>
    <dbReference type="NCBI Taxonomy" id="111831"/>
    <lineage>
        <taxon>Bacteria</taxon>
        <taxon>Pseudomonadati</taxon>
        <taxon>Pseudomonadota</taxon>
        <taxon>Alphaproteobacteria</taxon>
        <taxon>Rhodospirillales</taxon>
        <taxon>Rhodospirillaceae</taxon>
        <taxon>Defluviicoccus</taxon>
    </lineage>
</organism>
<evidence type="ECO:0000313" key="2">
    <source>
        <dbReference type="Proteomes" id="UP000516369"/>
    </source>
</evidence>
<evidence type="ECO:0000313" key="1">
    <source>
        <dbReference type="EMBL" id="QNT68046.1"/>
    </source>
</evidence>
<keyword evidence="2" id="KW-1185">Reference proteome</keyword>
<protein>
    <submittedName>
        <fullName evidence="1">Uncharacterized protein</fullName>
    </submittedName>
</protein>
<sequence length="56" mass="5756">MIGGAGRQMNLDLGFHLDAAASDAADPVQVVEASKNSFGRQPAAVEPGDDLFAGNR</sequence>